<feature type="compositionally biased region" description="Basic and acidic residues" evidence="1">
    <location>
        <begin position="161"/>
        <end position="175"/>
    </location>
</feature>
<feature type="compositionally biased region" description="Gly residues" evidence="1">
    <location>
        <begin position="46"/>
        <end position="58"/>
    </location>
</feature>
<organism evidence="4 5">
    <name type="scientific">Hymenobacter koreensis</name>
    <dbReference type="NCBI Taxonomy" id="1084523"/>
    <lineage>
        <taxon>Bacteria</taxon>
        <taxon>Pseudomonadati</taxon>
        <taxon>Bacteroidota</taxon>
        <taxon>Cytophagia</taxon>
        <taxon>Cytophagales</taxon>
        <taxon>Hymenobacteraceae</taxon>
        <taxon>Hymenobacter</taxon>
    </lineage>
</organism>
<dbReference type="EMBL" id="BAABHA010000002">
    <property type="protein sequence ID" value="GAA4374878.1"/>
    <property type="molecule type" value="Genomic_DNA"/>
</dbReference>
<dbReference type="Proteomes" id="UP001500454">
    <property type="component" value="Unassembled WGS sequence"/>
</dbReference>
<feature type="domain" description="DUF6438" evidence="3">
    <location>
        <begin position="289"/>
        <end position="398"/>
    </location>
</feature>
<evidence type="ECO:0000259" key="3">
    <source>
        <dbReference type="Pfam" id="PF20033"/>
    </source>
</evidence>
<protein>
    <recommendedName>
        <fullName evidence="3">DUF6438 domain-containing protein</fullName>
    </recommendedName>
</protein>
<gene>
    <name evidence="4" type="ORF">GCM10023186_06890</name>
</gene>
<accession>A0ABP8IV19</accession>
<feature type="compositionally biased region" description="Basic and acidic residues" evidence="1">
    <location>
        <begin position="212"/>
        <end position="225"/>
    </location>
</feature>
<evidence type="ECO:0000256" key="1">
    <source>
        <dbReference type="SAM" id="MobiDB-lite"/>
    </source>
</evidence>
<feature type="compositionally biased region" description="Polar residues" evidence="1">
    <location>
        <begin position="193"/>
        <end position="210"/>
    </location>
</feature>
<evidence type="ECO:0000256" key="2">
    <source>
        <dbReference type="SAM" id="SignalP"/>
    </source>
</evidence>
<feature type="signal peptide" evidence="2">
    <location>
        <begin position="1"/>
        <end position="22"/>
    </location>
</feature>
<dbReference type="Pfam" id="PF20033">
    <property type="entry name" value="DUF6438"/>
    <property type="match status" value="1"/>
</dbReference>
<evidence type="ECO:0000313" key="5">
    <source>
        <dbReference type="Proteomes" id="UP001500454"/>
    </source>
</evidence>
<dbReference type="InterPro" id="IPR045497">
    <property type="entry name" value="DUF6438"/>
</dbReference>
<comment type="caution">
    <text evidence="4">The sequence shown here is derived from an EMBL/GenBank/DDBJ whole genome shotgun (WGS) entry which is preliminary data.</text>
</comment>
<keyword evidence="5" id="KW-1185">Reference proteome</keyword>
<evidence type="ECO:0000313" key="4">
    <source>
        <dbReference type="EMBL" id="GAA4374878.1"/>
    </source>
</evidence>
<dbReference type="PROSITE" id="PS51257">
    <property type="entry name" value="PROKAR_LIPOPROTEIN"/>
    <property type="match status" value="1"/>
</dbReference>
<proteinExistence type="predicted"/>
<sequence>MRLNLPSLLTAALLGASLSACTVNYYVTGDGPRRPRPSYGGDWTSGNGGWQQGPGNGPSGPIRQAPTGTGGVRPPSGTPTGNGGTRLPTETPTGSGPTKPPVYETGGHKPEPPIRQNPTGGIKQNPTLETGGVKPPKDTYETGGHKPEPPIRQNPTGGIKPPKDTYETGGHKPEPPVRTVRVVKQETPAEGPSGTNGQPANGSGMGTSSGEVKYETGGHKPEPPRVKEVIKGDQVIKNAEQTMGGAVDTSPQPATFVTGGIKPMRTGRVRAEENTNLETAGEAVSNEPVIVFRKTPCLGPCPDYEATIWADGRVRYVGNRNVAKEGTHELRIPAATVAEILRQVDEIGFSKMAPQYVNGATDMPSTILTISRAGRKAKTVQVEHGAPDELVGLLNFIDFEIARVSGGPKE</sequence>
<name>A0ABP8IV19_9BACT</name>
<feature type="region of interest" description="Disordered" evidence="1">
    <location>
        <begin position="27"/>
        <end position="225"/>
    </location>
</feature>
<feature type="compositionally biased region" description="Polar residues" evidence="1">
    <location>
        <begin position="116"/>
        <end position="128"/>
    </location>
</feature>
<reference evidence="5" key="1">
    <citation type="journal article" date="2019" name="Int. J. Syst. Evol. Microbiol.">
        <title>The Global Catalogue of Microorganisms (GCM) 10K type strain sequencing project: providing services to taxonomists for standard genome sequencing and annotation.</title>
        <authorList>
            <consortium name="The Broad Institute Genomics Platform"/>
            <consortium name="The Broad Institute Genome Sequencing Center for Infectious Disease"/>
            <person name="Wu L."/>
            <person name="Ma J."/>
        </authorList>
    </citation>
    <scope>NUCLEOTIDE SEQUENCE [LARGE SCALE GENOMIC DNA]</scope>
    <source>
        <strain evidence="5">JCM 17924</strain>
    </source>
</reference>
<dbReference type="RefSeq" id="WP_345221427.1">
    <property type="nucleotide sequence ID" value="NZ_BAABHA010000002.1"/>
</dbReference>
<feature type="chain" id="PRO_5045237243" description="DUF6438 domain-containing protein" evidence="2">
    <location>
        <begin position="23"/>
        <end position="410"/>
    </location>
</feature>
<keyword evidence="2" id="KW-0732">Signal</keyword>
<feature type="compositionally biased region" description="Basic and acidic residues" evidence="1">
    <location>
        <begin position="135"/>
        <end position="149"/>
    </location>
</feature>